<evidence type="ECO:0000256" key="1">
    <source>
        <dbReference type="SAM" id="MobiDB-lite"/>
    </source>
</evidence>
<feature type="compositionally biased region" description="Low complexity" evidence="1">
    <location>
        <begin position="159"/>
        <end position="171"/>
    </location>
</feature>
<name>A0A146KR79_LYGHE</name>
<accession>A0A146KR79</accession>
<organism evidence="2">
    <name type="scientific">Lygus hesperus</name>
    <name type="common">Western plant bug</name>
    <dbReference type="NCBI Taxonomy" id="30085"/>
    <lineage>
        <taxon>Eukaryota</taxon>
        <taxon>Metazoa</taxon>
        <taxon>Ecdysozoa</taxon>
        <taxon>Arthropoda</taxon>
        <taxon>Hexapoda</taxon>
        <taxon>Insecta</taxon>
        <taxon>Pterygota</taxon>
        <taxon>Neoptera</taxon>
        <taxon>Paraneoptera</taxon>
        <taxon>Hemiptera</taxon>
        <taxon>Heteroptera</taxon>
        <taxon>Panheteroptera</taxon>
        <taxon>Cimicomorpha</taxon>
        <taxon>Miridae</taxon>
        <taxon>Mirini</taxon>
        <taxon>Lygus</taxon>
    </lineage>
</organism>
<dbReference type="EMBL" id="GDHC01020464">
    <property type="protein sequence ID" value="JAP98164.1"/>
    <property type="molecule type" value="Transcribed_RNA"/>
</dbReference>
<proteinExistence type="predicted"/>
<evidence type="ECO:0000313" key="2">
    <source>
        <dbReference type="EMBL" id="JAP98164.1"/>
    </source>
</evidence>
<protein>
    <submittedName>
        <fullName evidence="2">Uncharacterized protein</fullName>
    </submittedName>
</protein>
<gene>
    <name evidence="2" type="ORF">g.48101</name>
</gene>
<reference evidence="2" key="1">
    <citation type="journal article" date="2016" name="Gigascience">
        <title>De novo construction of an expanded transcriptome assembly for the western tarnished plant bug, Lygus hesperus.</title>
        <authorList>
            <person name="Tassone E.E."/>
            <person name="Geib S.M."/>
            <person name="Hall B."/>
            <person name="Fabrick J.A."/>
            <person name="Brent C.S."/>
            <person name="Hull J.J."/>
        </authorList>
    </citation>
    <scope>NUCLEOTIDE SEQUENCE</scope>
</reference>
<feature type="region of interest" description="Disordered" evidence="1">
    <location>
        <begin position="136"/>
        <end position="172"/>
    </location>
</feature>
<sequence length="289" mass="31034">MFLAQSYTSSTVLPPLPASRQTALMNMVLLLLSTYLAPVNHNTNYIGASGGQAARFSGPDGYHAELLNVLTNKIARQTTETALHTHLKLVLLKSSLSNVLCLINYIKTTTSAHVDTTASSGGNTAVTTMTAIKSETANNPASFPASGDSHKDSTDARQSSSPSPSSPTTTTAMLGVSNAKRQLGLVRCLVKEQLRLIKAVMESVLYIPSLPQFSATDLTSKRTRSITDVKDVVGLTCTSVIRDVMTITHAFPAELHDQLTMHGISEVLPFQVGYFITTLPPTLLRVKVF</sequence>
<dbReference type="AlphaFoldDB" id="A0A146KR79"/>